<dbReference type="InterPro" id="IPR046848">
    <property type="entry name" value="E_motif"/>
</dbReference>
<dbReference type="Pfam" id="PF20431">
    <property type="entry name" value="E_motif"/>
    <property type="match status" value="1"/>
</dbReference>
<dbReference type="FunFam" id="1.25.40.10:FF:000090">
    <property type="entry name" value="Pentatricopeptide repeat-containing protein, chloroplastic"/>
    <property type="match status" value="1"/>
</dbReference>
<dbReference type="InterPro" id="IPR002885">
    <property type="entry name" value="PPR_rpt"/>
</dbReference>
<dbReference type="EMBL" id="LSRQ01000788">
    <property type="protein sequence ID" value="OAY80778.1"/>
    <property type="molecule type" value="Genomic_DNA"/>
</dbReference>
<feature type="repeat" description="PPR" evidence="3">
    <location>
        <begin position="181"/>
        <end position="215"/>
    </location>
</feature>
<dbReference type="GO" id="GO:0003723">
    <property type="term" value="F:RNA binding"/>
    <property type="evidence" value="ECO:0007669"/>
    <property type="project" value="InterPro"/>
</dbReference>
<evidence type="ECO:0000256" key="2">
    <source>
        <dbReference type="ARBA" id="ARBA00022946"/>
    </source>
</evidence>
<dbReference type="Pfam" id="PF01535">
    <property type="entry name" value="PPR"/>
    <property type="match status" value="1"/>
</dbReference>
<dbReference type="InterPro" id="IPR011990">
    <property type="entry name" value="TPR-like_helical_dom_sf"/>
</dbReference>
<sequence length="469" mass="51675">MRKFSPLSARRENIPNGFPATPPPLRPPTVVSSPPNHHHHLLIPLLLQLHSLLLKTALDHFRPLLAAKPVSPHALLSPPPLFALNSLLRFYASSRSPLQSLRLFAALRRLGFWPDNFTYPFVLRACGRASALGSGGAVHGLVVKAGFCSDSYVGNTLLYMYAGCGVAAFARKVFDEMGVRDVVSWSSVIQGYVACNQPAEAMMMFYQMRLSNVLPNSVTLISLLSASTQLGDLRTGRSIHSFVSVNNIKLDVPLGTALIRMYSKCGRIENAFHLFNTVKEKNLQTWAIMISGFADHGRAQEALNLFSEMEAVNIKPDSTLFSIILSACSHLGLVDEGQKYFNRMVNEFNIQPSMEHYGCMVDLLGRAGLVEAAYELIRNMPMAPNSIILRSFLWACKKHGELCGLREEMNQLMNLLLEKEPGLGSNYVIAAHVSALSSKWNDVAKLRGSIGEKDLKKAAGCSWMEANSS</sequence>
<dbReference type="NCBIfam" id="TIGR00756">
    <property type="entry name" value="PPR"/>
    <property type="match status" value="2"/>
</dbReference>
<dbReference type="PANTHER" id="PTHR47926:SF436">
    <property type="entry name" value="PENTATRICOPEPTIDE REPEAT-CONTAINING PROTEIN ELI1, CHLOROPLASTIC-LIKE ISOFORM X2"/>
    <property type="match status" value="1"/>
</dbReference>
<feature type="region of interest" description="Disordered" evidence="4">
    <location>
        <begin position="1"/>
        <end position="31"/>
    </location>
</feature>
<dbReference type="AlphaFoldDB" id="A0A199VUW6"/>
<organism evidence="5 6">
    <name type="scientific">Ananas comosus</name>
    <name type="common">Pineapple</name>
    <name type="synonym">Ananas ananas</name>
    <dbReference type="NCBI Taxonomy" id="4615"/>
    <lineage>
        <taxon>Eukaryota</taxon>
        <taxon>Viridiplantae</taxon>
        <taxon>Streptophyta</taxon>
        <taxon>Embryophyta</taxon>
        <taxon>Tracheophyta</taxon>
        <taxon>Spermatophyta</taxon>
        <taxon>Magnoliopsida</taxon>
        <taxon>Liliopsida</taxon>
        <taxon>Poales</taxon>
        <taxon>Bromeliaceae</taxon>
        <taxon>Bromelioideae</taxon>
        <taxon>Ananas</taxon>
    </lineage>
</organism>
<evidence type="ECO:0000256" key="1">
    <source>
        <dbReference type="ARBA" id="ARBA00022737"/>
    </source>
</evidence>
<gene>
    <name evidence="5" type="ORF">ACMD2_07078</name>
</gene>
<reference evidence="5 6" key="1">
    <citation type="journal article" date="2016" name="DNA Res.">
        <title>The draft genome of MD-2 pineapple using hybrid error correction of long reads.</title>
        <authorList>
            <person name="Redwan R.M."/>
            <person name="Saidin A."/>
            <person name="Kumar S.V."/>
        </authorList>
    </citation>
    <scope>NUCLEOTIDE SEQUENCE [LARGE SCALE GENOMIC DNA]</scope>
    <source>
        <strain evidence="6">cv. MD2</strain>
        <tissue evidence="5">Leaf</tissue>
    </source>
</reference>
<dbReference type="PROSITE" id="PS51375">
    <property type="entry name" value="PPR"/>
    <property type="match status" value="2"/>
</dbReference>
<dbReference type="GO" id="GO:0009451">
    <property type="term" value="P:RNA modification"/>
    <property type="evidence" value="ECO:0007669"/>
    <property type="project" value="InterPro"/>
</dbReference>
<evidence type="ECO:0000256" key="4">
    <source>
        <dbReference type="SAM" id="MobiDB-lite"/>
    </source>
</evidence>
<dbReference type="PANTHER" id="PTHR47926">
    <property type="entry name" value="PENTATRICOPEPTIDE REPEAT-CONTAINING PROTEIN"/>
    <property type="match status" value="1"/>
</dbReference>
<name>A0A199VUW6_ANACO</name>
<evidence type="ECO:0000256" key="3">
    <source>
        <dbReference type="PROSITE-ProRule" id="PRU00708"/>
    </source>
</evidence>
<feature type="repeat" description="PPR" evidence="3">
    <location>
        <begin position="282"/>
        <end position="316"/>
    </location>
</feature>
<keyword evidence="1" id="KW-0677">Repeat</keyword>
<protein>
    <submittedName>
        <fullName evidence="5">Pentatricopeptide repeat-containing protein, chloroplastic</fullName>
    </submittedName>
</protein>
<dbReference type="InterPro" id="IPR046960">
    <property type="entry name" value="PPR_At4g14850-like_plant"/>
</dbReference>
<dbReference type="Proteomes" id="UP000092600">
    <property type="component" value="Unassembled WGS sequence"/>
</dbReference>
<dbReference type="FunFam" id="1.25.40.10:FF:000427">
    <property type="entry name" value="Pentatricopeptide repeat-containing protein chloroplastic"/>
    <property type="match status" value="1"/>
</dbReference>
<accession>A0A199VUW6</accession>
<evidence type="ECO:0000313" key="5">
    <source>
        <dbReference type="EMBL" id="OAY80778.1"/>
    </source>
</evidence>
<proteinExistence type="predicted"/>
<comment type="caution">
    <text evidence="5">The sequence shown here is derived from an EMBL/GenBank/DDBJ whole genome shotgun (WGS) entry which is preliminary data.</text>
</comment>
<evidence type="ECO:0000313" key="6">
    <source>
        <dbReference type="Proteomes" id="UP000092600"/>
    </source>
</evidence>
<dbReference type="Pfam" id="PF13041">
    <property type="entry name" value="PPR_2"/>
    <property type="match status" value="2"/>
</dbReference>
<keyword evidence="2" id="KW-0809">Transit peptide</keyword>
<dbReference type="Gene3D" id="1.25.40.10">
    <property type="entry name" value="Tetratricopeptide repeat domain"/>
    <property type="match status" value="2"/>
</dbReference>